<comment type="caution">
    <text evidence="1">The sequence shown here is derived from an EMBL/GenBank/DDBJ whole genome shotgun (WGS) entry which is preliminary data.</text>
</comment>
<name>A0ACB8D1Y3_DERSI</name>
<dbReference type="Proteomes" id="UP000821865">
    <property type="component" value="Chromosome 3"/>
</dbReference>
<accession>A0ACB8D1Y3</accession>
<reference evidence="1" key="1">
    <citation type="submission" date="2020-05" db="EMBL/GenBank/DDBJ databases">
        <title>Large-scale comparative analyses of tick genomes elucidate their genetic diversity and vector capacities.</title>
        <authorList>
            <person name="Jia N."/>
            <person name="Wang J."/>
            <person name="Shi W."/>
            <person name="Du L."/>
            <person name="Sun Y."/>
            <person name="Zhan W."/>
            <person name="Jiang J."/>
            <person name="Wang Q."/>
            <person name="Zhang B."/>
            <person name="Ji P."/>
            <person name="Sakyi L.B."/>
            <person name="Cui X."/>
            <person name="Yuan T."/>
            <person name="Jiang B."/>
            <person name="Yang W."/>
            <person name="Lam T.T.-Y."/>
            <person name="Chang Q."/>
            <person name="Ding S."/>
            <person name="Wang X."/>
            <person name="Zhu J."/>
            <person name="Ruan X."/>
            <person name="Zhao L."/>
            <person name="Wei J."/>
            <person name="Que T."/>
            <person name="Du C."/>
            <person name="Cheng J."/>
            <person name="Dai P."/>
            <person name="Han X."/>
            <person name="Huang E."/>
            <person name="Gao Y."/>
            <person name="Liu J."/>
            <person name="Shao H."/>
            <person name="Ye R."/>
            <person name="Li L."/>
            <person name="Wei W."/>
            <person name="Wang X."/>
            <person name="Wang C."/>
            <person name="Yang T."/>
            <person name="Huo Q."/>
            <person name="Li W."/>
            <person name="Guo W."/>
            <person name="Chen H."/>
            <person name="Zhou L."/>
            <person name="Ni X."/>
            <person name="Tian J."/>
            <person name="Zhou Y."/>
            <person name="Sheng Y."/>
            <person name="Liu T."/>
            <person name="Pan Y."/>
            <person name="Xia L."/>
            <person name="Li J."/>
            <person name="Zhao F."/>
            <person name="Cao W."/>
        </authorList>
    </citation>
    <scope>NUCLEOTIDE SEQUENCE</scope>
    <source>
        <strain evidence="1">Dsil-2018</strain>
    </source>
</reference>
<gene>
    <name evidence="1" type="ORF">HPB49_001803</name>
</gene>
<protein>
    <submittedName>
        <fullName evidence="1">Uncharacterized protein</fullName>
    </submittedName>
</protein>
<evidence type="ECO:0000313" key="2">
    <source>
        <dbReference type="Proteomes" id="UP000821865"/>
    </source>
</evidence>
<organism evidence="1 2">
    <name type="scientific">Dermacentor silvarum</name>
    <name type="common">Tick</name>
    <dbReference type="NCBI Taxonomy" id="543639"/>
    <lineage>
        <taxon>Eukaryota</taxon>
        <taxon>Metazoa</taxon>
        <taxon>Ecdysozoa</taxon>
        <taxon>Arthropoda</taxon>
        <taxon>Chelicerata</taxon>
        <taxon>Arachnida</taxon>
        <taxon>Acari</taxon>
        <taxon>Parasitiformes</taxon>
        <taxon>Ixodida</taxon>
        <taxon>Ixodoidea</taxon>
        <taxon>Ixodidae</taxon>
        <taxon>Rhipicephalinae</taxon>
        <taxon>Dermacentor</taxon>
    </lineage>
</organism>
<evidence type="ECO:0000313" key="1">
    <source>
        <dbReference type="EMBL" id="KAH7958442.1"/>
    </source>
</evidence>
<keyword evidence="2" id="KW-1185">Reference proteome</keyword>
<dbReference type="EMBL" id="CM023472">
    <property type="protein sequence ID" value="KAH7958442.1"/>
    <property type="molecule type" value="Genomic_DNA"/>
</dbReference>
<proteinExistence type="predicted"/>
<sequence length="99" mass="11126">MRRIISACVVLHNFLLKESPTSRSAYCPPGTADHLDWQGNIAEGSWRAEDSSNTALPPLRSTGCHSTRVRDLLAKYFVTDGKIPWQEYMIKDRTLCSGE</sequence>